<accession>A0A0F9UPY1</accession>
<name>A0A0F9UPY1_9ZZZZ</name>
<evidence type="ECO:0000313" key="1">
    <source>
        <dbReference type="EMBL" id="KKN55663.1"/>
    </source>
</evidence>
<dbReference type="EMBL" id="LAZR01000875">
    <property type="protein sequence ID" value="KKN55663.1"/>
    <property type="molecule type" value="Genomic_DNA"/>
</dbReference>
<organism evidence="1">
    <name type="scientific">marine sediment metagenome</name>
    <dbReference type="NCBI Taxonomy" id="412755"/>
    <lineage>
        <taxon>unclassified sequences</taxon>
        <taxon>metagenomes</taxon>
        <taxon>ecological metagenomes</taxon>
    </lineage>
</organism>
<dbReference type="AlphaFoldDB" id="A0A0F9UPY1"/>
<sequence>MPKTIKFICPKCGCNRLVSIESIPVSRPIINISSDGDHDYGKEEQGDIKVRYYKCSDCDFVVSDTIDATIIKDVVKLGYWCKMNCKQE</sequence>
<reference evidence="1" key="1">
    <citation type="journal article" date="2015" name="Nature">
        <title>Complex archaea that bridge the gap between prokaryotes and eukaryotes.</title>
        <authorList>
            <person name="Spang A."/>
            <person name="Saw J.H."/>
            <person name="Jorgensen S.L."/>
            <person name="Zaremba-Niedzwiedzka K."/>
            <person name="Martijn J."/>
            <person name="Lind A.E."/>
            <person name="van Eijk R."/>
            <person name="Schleper C."/>
            <person name="Guy L."/>
            <person name="Ettema T.J."/>
        </authorList>
    </citation>
    <scope>NUCLEOTIDE SEQUENCE</scope>
</reference>
<protein>
    <submittedName>
        <fullName evidence="1">Uncharacterized protein</fullName>
    </submittedName>
</protein>
<gene>
    <name evidence="1" type="ORF">LCGC14_0579650</name>
</gene>
<proteinExistence type="predicted"/>
<comment type="caution">
    <text evidence="1">The sequence shown here is derived from an EMBL/GenBank/DDBJ whole genome shotgun (WGS) entry which is preliminary data.</text>
</comment>